<keyword evidence="2" id="KW-0813">Transport</keyword>
<dbReference type="OrthoDB" id="12029at2157"/>
<evidence type="ECO:0000256" key="6">
    <source>
        <dbReference type="ARBA" id="ARBA00023053"/>
    </source>
</evidence>
<feature type="transmembrane region" description="Helical" evidence="10">
    <location>
        <begin position="330"/>
        <end position="351"/>
    </location>
</feature>
<dbReference type="Pfam" id="PF00999">
    <property type="entry name" value="Na_H_Exchanger"/>
    <property type="match status" value="1"/>
</dbReference>
<dbReference type="GeneID" id="42800291"/>
<dbReference type="Proteomes" id="UP000427373">
    <property type="component" value="Chromosome"/>
</dbReference>
<feature type="transmembrane region" description="Helical" evidence="10">
    <location>
        <begin position="126"/>
        <end position="145"/>
    </location>
</feature>
<feature type="transmembrane region" description="Helical" evidence="10">
    <location>
        <begin position="165"/>
        <end position="185"/>
    </location>
</feature>
<dbReference type="EMBL" id="CP045484">
    <property type="protein sequence ID" value="QGR16378.1"/>
    <property type="molecule type" value="Genomic_DNA"/>
</dbReference>
<evidence type="ECO:0000256" key="5">
    <source>
        <dbReference type="ARBA" id="ARBA00022989"/>
    </source>
</evidence>
<dbReference type="EMBL" id="JACHFY010000027">
    <property type="protein sequence ID" value="MBB5254852.1"/>
    <property type="molecule type" value="Genomic_DNA"/>
</dbReference>
<keyword evidence="9" id="KW-0739">Sodium transport</keyword>
<feature type="transmembrane region" description="Helical" evidence="10">
    <location>
        <begin position="5"/>
        <end position="21"/>
    </location>
</feature>
<feature type="transmembrane region" description="Helical" evidence="10">
    <location>
        <begin position="96"/>
        <end position="117"/>
    </location>
</feature>
<feature type="transmembrane region" description="Helical" evidence="10">
    <location>
        <begin position="33"/>
        <end position="53"/>
    </location>
</feature>
<evidence type="ECO:0000256" key="2">
    <source>
        <dbReference type="ARBA" id="ARBA00022448"/>
    </source>
</evidence>
<dbReference type="GO" id="GO:0006814">
    <property type="term" value="P:sodium ion transport"/>
    <property type="evidence" value="ECO:0007669"/>
    <property type="project" value="UniProtKB-KW"/>
</dbReference>
<dbReference type="InterPro" id="IPR006153">
    <property type="entry name" value="Cation/H_exchanger_TM"/>
</dbReference>
<feature type="transmembrane region" description="Helical" evidence="10">
    <location>
        <begin position="363"/>
        <end position="379"/>
    </location>
</feature>
<keyword evidence="14" id="KW-1185">Reference proteome</keyword>
<evidence type="ECO:0000313" key="14">
    <source>
        <dbReference type="Proteomes" id="UP000427373"/>
    </source>
</evidence>
<evidence type="ECO:0000256" key="9">
    <source>
        <dbReference type="ARBA" id="ARBA00023201"/>
    </source>
</evidence>
<dbReference type="GO" id="GO:0016020">
    <property type="term" value="C:membrane"/>
    <property type="evidence" value="ECO:0007669"/>
    <property type="project" value="UniProtKB-SubCell"/>
</dbReference>
<dbReference type="PANTHER" id="PTHR43562:SF3">
    <property type="entry name" value="SODIUM ION_PROTON EXCHANGER (EUROFUNG)"/>
    <property type="match status" value="1"/>
</dbReference>
<feature type="domain" description="Cation/H+ exchanger transmembrane" evidence="11">
    <location>
        <begin position="15"/>
        <end position="380"/>
    </location>
</feature>
<dbReference type="InterPro" id="IPR038770">
    <property type="entry name" value="Na+/solute_symporter_sf"/>
</dbReference>
<feature type="transmembrane region" description="Helical" evidence="10">
    <location>
        <begin position="192"/>
        <end position="213"/>
    </location>
</feature>
<dbReference type="GO" id="GO:1902600">
    <property type="term" value="P:proton transmembrane transport"/>
    <property type="evidence" value="ECO:0007669"/>
    <property type="project" value="InterPro"/>
</dbReference>
<proteinExistence type="predicted"/>
<evidence type="ECO:0000313" key="13">
    <source>
        <dbReference type="EMBL" id="QGR16378.1"/>
    </source>
</evidence>
<name>A0A650CF49_SULOH</name>
<feature type="transmembrane region" description="Helical" evidence="10">
    <location>
        <begin position="225"/>
        <end position="255"/>
    </location>
</feature>
<sequence>MEEIYIALFDIALFIFIAEVFKTQFRKINLPDLVSEIIAGMVIGPYAIGKLINNILGFQLITLDQYVLFISEFAVILVIFASGLEHGLSPLKEAGVLGFMGATFGALLPFFAGYFLYANSFGSNSALFLGVSIGATSLAAVAYLIEGIHTKGVKFLVSASAVDDIVDLILLSVVLILISHSTVTITTISLRIVSLIIIWLVILFVSVTIIPRIVNRLDEAYIEEFPILVLFGLTLFMVYLGYSPIISAFVAGVAISNSLKIKRIREIITVLLSIFGPIFFVTIGAEIDLLSIDLNVLLLTLELTAIATILKMLGVMPFAYLYIRDIKRALIMALGMVPRGETGLVVATIGLSLNALDQHEFESIIFMSILTTIIGAIIVKRYSHQL</sequence>
<gene>
    <name evidence="13" type="ORF">D1869_03555</name>
    <name evidence="12" type="ORF">HNQ62_002626</name>
</gene>
<feature type="transmembrane region" description="Helical" evidence="10">
    <location>
        <begin position="267"/>
        <end position="285"/>
    </location>
</feature>
<feature type="transmembrane region" description="Helical" evidence="10">
    <location>
        <begin position="297"/>
        <end position="323"/>
    </location>
</feature>
<organism evidence="13 14">
    <name type="scientific">Sulfurisphaera ohwakuensis</name>
    <dbReference type="NCBI Taxonomy" id="69656"/>
    <lineage>
        <taxon>Archaea</taxon>
        <taxon>Thermoproteota</taxon>
        <taxon>Thermoprotei</taxon>
        <taxon>Sulfolobales</taxon>
        <taxon>Sulfolobaceae</taxon>
        <taxon>Sulfurisphaera</taxon>
    </lineage>
</organism>
<protein>
    <submittedName>
        <fullName evidence="13">Cation:proton antiporter</fullName>
    </submittedName>
    <submittedName>
        <fullName evidence="12">Kef-type K+ transport system membrane component KefB</fullName>
    </submittedName>
</protein>
<accession>A0A650CF49</accession>
<reference evidence="12 15" key="2">
    <citation type="submission" date="2020-08" db="EMBL/GenBank/DDBJ databases">
        <title>Genomic Encyclopedia of Type Strains, Phase IV (KMG-IV): sequencing the most valuable type-strain genomes for metagenomic binning, comparative biology and taxonomic classification.</title>
        <authorList>
            <person name="Goeker M."/>
        </authorList>
    </citation>
    <scope>NUCLEOTIDE SEQUENCE [LARGE SCALE GENOMIC DNA]</scope>
    <source>
        <strain evidence="12 15">DSM 12421</strain>
    </source>
</reference>
<keyword evidence="6" id="KW-0915">Sodium</keyword>
<reference evidence="13 14" key="1">
    <citation type="submission" date="2019-10" db="EMBL/GenBank/DDBJ databases">
        <title>Genome Sequences from Six Type Strain Members of the Archaeal Family Sulfolobaceae: Acidianus ambivalens, Acidianus infernus, Metallosphaera prunae, Stygiolobus azoricus, Sulfolobus metallicus, and Sulfurisphaera ohwakuensis.</title>
        <authorList>
            <person name="Counts J.A."/>
            <person name="Kelly R.M."/>
        </authorList>
    </citation>
    <scope>NUCLEOTIDE SEQUENCE [LARGE SCALE GENOMIC DNA]</scope>
    <source>
        <strain evidence="13 14">TA-1</strain>
    </source>
</reference>
<dbReference type="AlphaFoldDB" id="A0A650CF49"/>
<keyword evidence="4 10" id="KW-0812">Transmembrane</keyword>
<evidence type="ECO:0000313" key="12">
    <source>
        <dbReference type="EMBL" id="MBB5254852.1"/>
    </source>
</evidence>
<dbReference type="RefSeq" id="WP_156013936.1">
    <property type="nucleotide sequence ID" value="NZ_CP045484.1"/>
</dbReference>
<keyword evidence="5 10" id="KW-1133">Transmembrane helix</keyword>
<dbReference type="Gene3D" id="1.20.1530.20">
    <property type="match status" value="1"/>
</dbReference>
<evidence type="ECO:0000256" key="3">
    <source>
        <dbReference type="ARBA" id="ARBA00022449"/>
    </source>
</evidence>
<evidence type="ECO:0000259" key="11">
    <source>
        <dbReference type="Pfam" id="PF00999"/>
    </source>
</evidence>
<evidence type="ECO:0000256" key="7">
    <source>
        <dbReference type="ARBA" id="ARBA00023065"/>
    </source>
</evidence>
<evidence type="ECO:0000256" key="8">
    <source>
        <dbReference type="ARBA" id="ARBA00023136"/>
    </source>
</evidence>
<evidence type="ECO:0000313" key="15">
    <source>
        <dbReference type="Proteomes" id="UP000582213"/>
    </source>
</evidence>
<dbReference type="PANTHER" id="PTHR43562">
    <property type="entry name" value="NAPA-TYPE SODIUM/HYDROGEN ANTIPORTER"/>
    <property type="match status" value="1"/>
</dbReference>
<keyword evidence="8 10" id="KW-0472">Membrane</keyword>
<dbReference type="KEGG" id="soh:D1869_03555"/>
<comment type="subcellular location">
    <subcellularLocation>
        <location evidence="1">Membrane</location>
        <topology evidence="1">Multi-pass membrane protein</topology>
    </subcellularLocation>
</comment>
<evidence type="ECO:0000256" key="4">
    <source>
        <dbReference type="ARBA" id="ARBA00022692"/>
    </source>
</evidence>
<evidence type="ECO:0000256" key="1">
    <source>
        <dbReference type="ARBA" id="ARBA00004141"/>
    </source>
</evidence>
<evidence type="ECO:0000256" key="10">
    <source>
        <dbReference type="SAM" id="Phobius"/>
    </source>
</evidence>
<dbReference type="GO" id="GO:0015297">
    <property type="term" value="F:antiporter activity"/>
    <property type="evidence" value="ECO:0007669"/>
    <property type="project" value="UniProtKB-KW"/>
</dbReference>
<feature type="transmembrane region" description="Helical" evidence="10">
    <location>
        <begin position="65"/>
        <end position="84"/>
    </location>
</feature>
<keyword evidence="7" id="KW-0406">Ion transport</keyword>
<dbReference type="Proteomes" id="UP000582213">
    <property type="component" value="Unassembled WGS sequence"/>
</dbReference>
<keyword evidence="3" id="KW-0050">Antiport</keyword>